<proteinExistence type="predicted"/>
<protein>
    <submittedName>
        <fullName evidence="2">Uncharacterized protein</fullName>
    </submittedName>
</protein>
<dbReference type="AlphaFoldDB" id="A0A815TEG7"/>
<comment type="caution">
    <text evidence="2">The sequence shown here is derived from an EMBL/GenBank/DDBJ whole genome shotgun (WGS) entry which is preliminary data.</text>
</comment>
<dbReference type="Proteomes" id="UP000663832">
    <property type="component" value="Unassembled WGS sequence"/>
</dbReference>
<dbReference type="SUPFAM" id="SSF47986">
    <property type="entry name" value="DEATH domain"/>
    <property type="match status" value="1"/>
</dbReference>
<dbReference type="EMBL" id="CAJNOI010000119">
    <property type="protein sequence ID" value="CAF1089391.1"/>
    <property type="molecule type" value="Genomic_DNA"/>
</dbReference>
<organism evidence="2 3">
    <name type="scientific">Adineta steineri</name>
    <dbReference type="NCBI Taxonomy" id="433720"/>
    <lineage>
        <taxon>Eukaryota</taxon>
        <taxon>Metazoa</taxon>
        <taxon>Spiralia</taxon>
        <taxon>Gnathifera</taxon>
        <taxon>Rotifera</taxon>
        <taxon>Eurotatoria</taxon>
        <taxon>Bdelloidea</taxon>
        <taxon>Adinetida</taxon>
        <taxon>Adinetidae</taxon>
        <taxon>Adineta</taxon>
    </lineage>
</organism>
<gene>
    <name evidence="1" type="ORF">BJG266_LOCUS20719</name>
    <name evidence="2" type="ORF">QVE165_LOCUS43562</name>
</gene>
<dbReference type="InterPro" id="IPR011029">
    <property type="entry name" value="DEATH-like_dom_sf"/>
</dbReference>
<dbReference type="OrthoDB" id="10290091at2759"/>
<dbReference type="EMBL" id="CAJNOM010000562">
    <property type="protein sequence ID" value="CAF1501982.1"/>
    <property type="molecule type" value="Genomic_DNA"/>
</dbReference>
<keyword evidence="3" id="KW-1185">Reference proteome</keyword>
<evidence type="ECO:0000313" key="2">
    <source>
        <dbReference type="EMBL" id="CAF1501982.1"/>
    </source>
</evidence>
<name>A0A815TEG7_9BILA</name>
<dbReference type="Gene3D" id="1.10.533.10">
    <property type="entry name" value="Death Domain, Fas"/>
    <property type="match status" value="1"/>
</dbReference>
<sequence>MFFFHCCSLFLRWKQNNFRLRSLRLDIDQQLTNDQLKKLSFFISCEDASRRLLDTVAKDDSTSMTDIWEALFDRRKITADNVNYLIKRFDLIKLFKNYCLVPFSLSATSVVQNRNEVEQRAAMSNLFNRIDPQNYS</sequence>
<accession>A0A815TEG7</accession>
<evidence type="ECO:0000313" key="1">
    <source>
        <dbReference type="EMBL" id="CAF1089391.1"/>
    </source>
</evidence>
<evidence type="ECO:0000313" key="3">
    <source>
        <dbReference type="Proteomes" id="UP000663832"/>
    </source>
</evidence>
<dbReference type="Proteomes" id="UP000663877">
    <property type="component" value="Unassembled WGS sequence"/>
</dbReference>
<reference evidence="2" key="1">
    <citation type="submission" date="2021-02" db="EMBL/GenBank/DDBJ databases">
        <authorList>
            <person name="Nowell W R."/>
        </authorList>
    </citation>
    <scope>NUCLEOTIDE SEQUENCE</scope>
</reference>